<sequence length="101" mass="11003">MFSSATSPTTVLHGPAGGIYSWCSPDRMVAKSKCMIKMPWSKSMRKEISSPKFGSWSWDSFQDISSRGGGGSSRSCSSYTSFDDLLNSLESKTSGRGWEGK</sequence>
<proteinExistence type="predicted"/>
<evidence type="ECO:0000313" key="1">
    <source>
        <dbReference type="EMBL" id="PWA85122.1"/>
    </source>
</evidence>
<reference evidence="1 2" key="1">
    <citation type="journal article" date="2018" name="Mol. Plant">
        <title>The genome of Artemisia annua provides insight into the evolution of Asteraceae family and artemisinin biosynthesis.</title>
        <authorList>
            <person name="Shen Q."/>
            <person name="Zhang L."/>
            <person name="Liao Z."/>
            <person name="Wang S."/>
            <person name="Yan T."/>
            <person name="Shi P."/>
            <person name="Liu M."/>
            <person name="Fu X."/>
            <person name="Pan Q."/>
            <person name="Wang Y."/>
            <person name="Lv Z."/>
            <person name="Lu X."/>
            <person name="Zhang F."/>
            <person name="Jiang W."/>
            <person name="Ma Y."/>
            <person name="Chen M."/>
            <person name="Hao X."/>
            <person name="Li L."/>
            <person name="Tang Y."/>
            <person name="Lv G."/>
            <person name="Zhou Y."/>
            <person name="Sun X."/>
            <person name="Brodelius P.E."/>
            <person name="Rose J.K.C."/>
            <person name="Tang K."/>
        </authorList>
    </citation>
    <scope>NUCLEOTIDE SEQUENCE [LARGE SCALE GENOMIC DNA]</scope>
    <source>
        <strain evidence="2">cv. Huhao1</strain>
        <tissue evidence="1">Leaf</tissue>
    </source>
</reference>
<evidence type="ECO:0000313" key="2">
    <source>
        <dbReference type="Proteomes" id="UP000245207"/>
    </source>
</evidence>
<dbReference type="EMBL" id="PKPP01001155">
    <property type="protein sequence ID" value="PWA85122.1"/>
    <property type="molecule type" value="Genomic_DNA"/>
</dbReference>
<organism evidence="1 2">
    <name type="scientific">Artemisia annua</name>
    <name type="common">Sweet wormwood</name>
    <dbReference type="NCBI Taxonomy" id="35608"/>
    <lineage>
        <taxon>Eukaryota</taxon>
        <taxon>Viridiplantae</taxon>
        <taxon>Streptophyta</taxon>
        <taxon>Embryophyta</taxon>
        <taxon>Tracheophyta</taxon>
        <taxon>Spermatophyta</taxon>
        <taxon>Magnoliopsida</taxon>
        <taxon>eudicotyledons</taxon>
        <taxon>Gunneridae</taxon>
        <taxon>Pentapetalae</taxon>
        <taxon>asterids</taxon>
        <taxon>campanulids</taxon>
        <taxon>Asterales</taxon>
        <taxon>Asteraceae</taxon>
        <taxon>Asteroideae</taxon>
        <taxon>Anthemideae</taxon>
        <taxon>Artemisiinae</taxon>
        <taxon>Artemisia</taxon>
    </lineage>
</organism>
<comment type="caution">
    <text evidence="1">The sequence shown here is derived from an EMBL/GenBank/DDBJ whole genome shotgun (WGS) entry which is preliminary data.</text>
</comment>
<dbReference type="Proteomes" id="UP000245207">
    <property type="component" value="Unassembled WGS sequence"/>
</dbReference>
<gene>
    <name evidence="1" type="ORF">CTI12_AA151780</name>
</gene>
<accession>A0A2U1PHC4</accession>
<protein>
    <submittedName>
        <fullName evidence="1">Uncharacterized protein</fullName>
    </submittedName>
</protein>
<name>A0A2U1PHC4_ARTAN</name>
<dbReference type="AlphaFoldDB" id="A0A2U1PHC4"/>
<keyword evidence="2" id="KW-1185">Reference proteome</keyword>